<dbReference type="RefSeq" id="WP_089223490.1">
    <property type="nucleotide sequence ID" value="NZ_FZOF01000004.1"/>
</dbReference>
<dbReference type="Pfam" id="PF13411">
    <property type="entry name" value="MerR_1"/>
    <property type="match status" value="1"/>
</dbReference>
<dbReference type="GO" id="GO:0003700">
    <property type="term" value="F:DNA-binding transcription factor activity"/>
    <property type="evidence" value="ECO:0007669"/>
    <property type="project" value="InterPro"/>
</dbReference>
<evidence type="ECO:0000313" key="4">
    <source>
        <dbReference type="Proteomes" id="UP000198280"/>
    </source>
</evidence>
<accession>A0A239D7C2</accession>
<name>A0A239D7C2_9ACTN</name>
<dbReference type="EMBL" id="FZOF01000004">
    <property type="protein sequence ID" value="SNS27751.1"/>
    <property type="molecule type" value="Genomic_DNA"/>
</dbReference>
<dbReference type="PROSITE" id="PS50937">
    <property type="entry name" value="HTH_MERR_2"/>
    <property type="match status" value="1"/>
</dbReference>
<dbReference type="AlphaFoldDB" id="A0A239D7C2"/>
<sequence>MSDDQELLTIGRLSRRTGMPVRTIRYWSDIGALPPAGRSGGGYRLYDAASVARLELIRTLRELGLGLEEVRRILERETTVAAVAAVHVEALDAQIRTLRLRRAVLGTVAKRQSDTEEMTLLNQLARLSADERRRIVEEFVDEVFEGLDADPDIEARMRRTPADLPDDPTPEQVDAWVELAELVRDPDFRRHMRTVVEHNAAQHPAPGASVWFARKVVGVVGAARDCGVAPGAAEAEPVLTEILGADADRAAVLARLEAGMDGRAERYRQLLAVLGGEPPRPTHVAEFHWLAEALRAHP</sequence>
<dbReference type="PANTHER" id="PTHR30204:SF93">
    <property type="entry name" value="HTH MERR-TYPE DOMAIN-CONTAINING PROTEIN"/>
    <property type="match status" value="1"/>
</dbReference>
<dbReference type="InterPro" id="IPR000551">
    <property type="entry name" value="MerR-type_HTH_dom"/>
</dbReference>
<dbReference type="SMART" id="SM00422">
    <property type="entry name" value="HTH_MERR"/>
    <property type="match status" value="1"/>
</dbReference>
<proteinExistence type="predicted"/>
<dbReference type="InterPro" id="IPR009061">
    <property type="entry name" value="DNA-bd_dom_put_sf"/>
</dbReference>
<organism evidence="3 4">
    <name type="scientific">Actinacidiphila glaucinigra</name>
    <dbReference type="NCBI Taxonomy" id="235986"/>
    <lineage>
        <taxon>Bacteria</taxon>
        <taxon>Bacillati</taxon>
        <taxon>Actinomycetota</taxon>
        <taxon>Actinomycetes</taxon>
        <taxon>Kitasatosporales</taxon>
        <taxon>Streptomycetaceae</taxon>
        <taxon>Actinacidiphila</taxon>
    </lineage>
</organism>
<dbReference type="GO" id="GO:0003677">
    <property type="term" value="F:DNA binding"/>
    <property type="evidence" value="ECO:0007669"/>
    <property type="project" value="UniProtKB-KW"/>
</dbReference>
<keyword evidence="4" id="KW-1185">Reference proteome</keyword>
<dbReference type="Gene3D" id="1.10.1660.10">
    <property type="match status" value="1"/>
</dbReference>
<dbReference type="Proteomes" id="UP000198280">
    <property type="component" value="Unassembled WGS sequence"/>
</dbReference>
<dbReference type="OrthoDB" id="9809391at2"/>
<protein>
    <submittedName>
        <fullName evidence="3">DNA-binding transcriptional regulator, MerR family</fullName>
    </submittedName>
</protein>
<dbReference type="InterPro" id="IPR047057">
    <property type="entry name" value="MerR_fam"/>
</dbReference>
<keyword evidence="1 3" id="KW-0238">DNA-binding</keyword>
<feature type="domain" description="HTH merR-type" evidence="2">
    <location>
        <begin position="7"/>
        <end position="76"/>
    </location>
</feature>
<dbReference type="PANTHER" id="PTHR30204">
    <property type="entry name" value="REDOX-CYCLING DRUG-SENSING TRANSCRIPTIONAL ACTIVATOR SOXR"/>
    <property type="match status" value="1"/>
</dbReference>
<reference evidence="3 4" key="1">
    <citation type="submission" date="2017-06" db="EMBL/GenBank/DDBJ databases">
        <authorList>
            <person name="Kim H.J."/>
            <person name="Triplett B.A."/>
        </authorList>
    </citation>
    <scope>NUCLEOTIDE SEQUENCE [LARGE SCALE GENOMIC DNA]</scope>
    <source>
        <strain evidence="3 4">CGMCC 4.1858</strain>
    </source>
</reference>
<evidence type="ECO:0000313" key="3">
    <source>
        <dbReference type="EMBL" id="SNS27751.1"/>
    </source>
</evidence>
<evidence type="ECO:0000256" key="1">
    <source>
        <dbReference type="ARBA" id="ARBA00023125"/>
    </source>
</evidence>
<dbReference type="CDD" id="cd00592">
    <property type="entry name" value="HTH_MerR-like"/>
    <property type="match status" value="1"/>
</dbReference>
<dbReference type="SUPFAM" id="SSF46955">
    <property type="entry name" value="Putative DNA-binding domain"/>
    <property type="match status" value="1"/>
</dbReference>
<evidence type="ECO:0000259" key="2">
    <source>
        <dbReference type="PROSITE" id="PS50937"/>
    </source>
</evidence>
<gene>
    <name evidence="3" type="ORF">SAMN05216252_104407</name>
</gene>
<dbReference type="PRINTS" id="PR00040">
    <property type="entry name" value="HTHMERR"/>
</dbReference>